<feature type="region of interest" description="Disordered" evidence="6">
    <location>
        <begin position="102"/>
        <end position="151"/>
    </location>
</feature>
<evidence type="ECO:0000313" key="9">
    <source>
        <dbReference type="Proteomes" id="UP000326198"/>
    </source>
</evidence>
<dbReference type="SUPFAM" id="SSF57701">
    <property type="entry name" value="Zn2/Cys6 DNA-binding domain"/>
    <property type="match status" value="1"/>
</dbReference>
<gene>
    <name evidence="8" type="ORF">BDV26DRAFT_239179</name>
</gene>
<dbReference type="GO" id="GO:0008270">
    <property type="term" value="F:zinc ion binding"/>
    <property type="evidence" value="ECO:0007669"/>
    <property type="project" value="InterPro"/>
</dbReference>
<feature type="region of interest" description="Disordered" evidence="6">
    <location>
        <begin position="1"/>
        <end position="21"/>
    </location>
</feature>
<dbReference type="GO" id="GO:0003677">
    <property type="term" value="F:DNA binding"/>
    <property type="evidence" value="ECO:0007669"/>
    <property type="project" value="UniProtKB-KW"/>
</dbReference>
<dbReference type="Pfam" id="PF00172">
    <property type="entry name" value="Zn_clus"/>
    <property type="match status" value="1"/>
</dbReference>
<dbReference type="OrthoDB" id="4485017at2759"/>
<keyword evidence="3" id="KW-0804">Transcription</keyword>
<evidence type="ECO:0000256" key="5">
    <source>
        <dbReference type="SAM" id="Coils"/>
    </source>
</evidence>
<reference evidence="8 9" key="1">
    <citation type="submission" date="2019-04" db="EMBL/GenBank/DDBJ databases">
        <title>Friends and foes A comparative genomics studyof 23 Aspergillus species from section Flavi.</title>
        <authorList>
            <consortium name="DOE Joint Genome Institute"/>
            <person name="Kjaerbolling I."/>
            <person name="Vesth T."/>
            <person name="Frisvad J.C."/>
            <person name="Nybo J.L."/>
            <person name="Theobald S."/>
            <person name="Kildgaard S."/>
            <person name="Isbrandt T."/>
            <person name="Kuo A."/>
            <person name="Sato A."/>
            <person name="Lyhne E.K."/>
            <person name="Kogle M.E."/>
            <person name="Wiebenga A."/>
            <person name="Kun R.S."/>
            <person name="Lubbers R.J."/>
            <person name="Makela M.R."/>
            <person name="Barry K."/>
            <person name="Chovatia M."/>
            <person name="Clum A."/>
            <person name="Daum C."/>
            <person name="Haridas S."/>
            <person name="He G."/>
            <person name="LaButti K."/>
            <person name="Lipzen A."/>
            <person name="Mondo S."/>
            <person name="Riley R."/>
            <person name="Salamov A."/>
            <person name="Simmons B.A."/>
            <person name="Magnuson J.K."/>
            <person name="Henrissat B."/>
            <person name="Mortensen U.H."/>
            <person name="Larsen T.O."/>
            <person name="Devries R.P."/>
            <person name="Grigoriev I.V."/>
            <person name="Machida M."/>
            <person name="Baker S.E."/>
            <person name="Andersen M.R."/>
        </authorList>
    </citation>
    <scope>NUCLEOTIDE SEQUENCE [LARGE SCALE GENOMIC DNA]</scope>
    <source>
        <strain evidence="8 9">IBT 29228</strain>
    </source>
</reference>
<dbReference type="Gene3D" id="4.10.240.10">
    <property type="entry name" value="Zn(2)-C6 fungal-type DNA-binding domain"/>
    <property type="match status" value="1"/>
</dbReference>
<evidence type="ECO:0000259" key="7">
    <source>
        <dbReference type="PROSITE" id="PS50048"/>
    </source>
</evidence>
<keyword evidence="5" id="KW-0175">Coiled coil</keyword>
<sequence>MSNKRKFSETCFEDDEEDEEDEEVLISDAGDTVENAYLFDSIQFNPPNHELIEQTISQQAENEEAPSATIVPKEISTITITLPRPPVEDCDAAVTVALEAAGPSNAAPEVVQGTGDTPAQQITRRPPKKKVQKNHGPVQDRGKLNFSGPLITYHGRRKNKMMAKWEDEKDKYDKEQEERLQRGEITVKKKFKRQEPLTRAITACDRCKLYKSKCEFTGDRPCSQCEKSNSWCTETNPSTGVVHFRGLKKDQEEKIHAFQHELDGLKKREQEYRKEIEKLKEQLCEWRIRATKEAWVNHGLKPPPRNDSLANHPWGNHQFPSPQTLATPNYTPLSNSRSPVYRSNYGGKGTAQIMTAGNLDPNQSSRQLGLGNVVGSSQAAFGYPSQQSGGFDSLPSCTQLVQIQPDTALSADNSYSERIPPALDSQMDGPLMPHDPPSIQYNTLYGLQPSVPFASQYPAPSQILQPHNNQMGYYATPTPAIVQAANQVKLDSSYAYQNLHAEEVPSTSL</sequence>
<feature type="coiled-coil region" evidence="5">
    <location>
        <begin position="248"/>
        <end position="285"/>
    </location>
</feature>
<evidence type="ECO:0000256" key="3">
    <source>
        <dbReference type="ARBA" id="ARBA00023163"/>
    </source>
</evidence>
<feature type="compositionally biased region" description="Acidic residues" evidence="6">
    <location>
        <begin position="11"/>
        <end position="21"/>
    </location>
</feature>
<accession>A0A5N7B595</accession>
<dbReference type="GO" id="GO:0009893">
    <property type="term" value="P:positive regulation of metabolic process"/>
    <property type="evidence" value="ECO:0007669"/>
    <property type="project" value="UniProtKB-ARBA"/>
</dbReference>
<evidence type="ECO:0000256" key="4">
    <source>
        <dbReference type="ARBA" id="ARBA00023242"/>
    </source>
</evidence>
<evidence type="ECO:0000256" key="1">
    <source>
        <dbReference type="ARBA" id="ARBA00023015"/>
    </source>
</evidence>
<dbReference type="InterPro" id="IPR036864">
    <property type="entry name" value="Zn2-C6_fun-type_DNA-bd_sf"/>
</dbReference>
<evidence type="ECO:0000256" key="2">
    <source>
        <dbReference type="ARBA" id="ARBA00023125"/>
    </source>
</evidence>
<keyword evidence="2" id="KW-0238">DNA-binding</keyword>
<keyword evidence="1" id="KW-0805">Transcription regulation</keyword>
<proteinExistence type="predicted"/>
<organism evidence="8 9">
    <name type="scientific">Aspergillus bertholletiae</name>
    <dbReference type="NCBI Taxonomy" id="1226010"/>
    <lineage>
        <taxon>Eukaryota</taxon>
        <taxon>Fungi</taxon>
        <taxon>Dikarya</taxon>
        <taxon>Ascomycota</taxon>
        <taxon>Pezizomycotina</taxon>
        <taxon>Eurotiomycetes</taxon>
        <taxon>Eurotiomycetidae</taxon>
        <taxon>Eurotiales</taxon>
        <taxon>Aspergillaceae</taxon>
        <taxon>Aspergillus</taxon>
        <taxon>Aspergillus subgen. Circumdati</taxon>
    </lineage>
</organism>
<protein>
    <recommendedName>
        <fullName evidence="7">Zn(2)-C6 fungal-type domain-containing protein</fullName>
    </recommendedName>
</protein>
<name>A0A5N7B595_9EURO</name>
<keyword evidence="4" id="KW-0539">Nucleus</keyword>
<evidence type="ECO:0000313" key="8">
    <source>
        <dbReference type="EMBL" id="KAE8376338.1"/>
    </source>
</evidence>
<dbReference type="GO" id="GO:0000981">
    <property type="term" value="F:DNA-binding transcription factor activity, RNA polymerase II-specific"/>
    <property type="evidence" value="ECO:0007669"/>
    <property type="project" value="InterPro"/>
</dbReference>
<dbReference type="PROSITE" id="PS00463">
    <property type="entry name" value="ZN2_CY6_FUNGAL_1"/>
    <property type="match status" value="1"/>
</dbReference>
<feature type="domain" description="Zn(2)-C6 fungal-type" evidence="7">
    <location>
        <begin position="203"/>
        <end position="234"/>
    </location>
</feature>
<keyword evidence="9" id="KW-1185">Reference proteome</keyword>
<dbReference type="PROSITE" id="PS50048">
    <property type="entry name" value="ZN2_CY6_FUNGAL_2"/>
    <property type="match status" value="1"/>
</dbReference>
<feature type="compositionally biased region" description="Polar residues" evidence="6">
    <location>
        <begin position="114"/>
        <end position="123"/>
    </location>
</feature>
<dbReference type="InterPro" id="IPR001138">
    <property type="entry name" value="Zn2Cys6_DnaBD"/>
</dbReference>
<dbReference type="Proteomes" id="UP000326198">
    <property type="component" value="Unassembled WGS sequence"/>
</dbReference>
<dbReference type="EMBL" id="ML736242">
    <property type="protein sequence ID" value="KAE8376338.1"/>
    <property type="molecule type" value="Genomic_DNA"/>
</dbReference>
<dbReference type="AlphaFoldDB" id="A0A5N7B595"/>
<dbReference type="CDD" id="cd00067">
    <property type="entry name" value="GAL4"/>
    <property type="match status" value="1"/>
</dbReference>
<evidence type="ECO:0000256" key="6">
    <source>
        <dbReference type="SAM" id="MobiDB-lite"/>
    </source>
</evidence>